<comment type="caution">
    <text evidence="3">The sequence shown here is derived from an EMBL/GenBank/DDBJ whole genome shotgun (WGS) entry which is preliminary data.</text>
</comment>
<reference evidence="3" key="1">
    <citation type="submission" date="2021-06" db="EMBL/GenBank/DDBJ databases">
        <authorList>
            <person name="Kallberg Y."/>
            <person name="Tangrot J."/>
            <person name="Rosling A."/>
        </authorList>
    </citation>
    <scope>NUCLEOTIDE SEQUENCE</scope>
    <source>
        <strain evidence="3">MT106</strain>
    </source>
</reference>
<dbReference type="AlphaFoldDB" id="A0A9N9AP62"/>
<name>A0A9N9AP62_9GLOM</name>
<proteinExistence type="predicted"/>
<dbReference type="EMBL" id="CAJVPL010000866">
    <property type="protein sequence ID" value="CAG8535912.1"/>
    <property type="molecule type" value="Genomic_DNA"/>
</dbReference>
<evidence type="ECO:0000313" key="3">
    <source>
        <dbReference type="EMBL" id="CAG8535912.1"/>
    </source>
</evidence>
<feature type="region of interest" description="Disordered" evidence="1">
    <location>
        <begin position="281"/>
        <end position="302"/>
    </location>
</feature>
<sequence>MTETIDSATSKPKSDLYVHASLDAGTSQHLHVGDNNKFSDDAVITDCSLPSSPSQYFTCLVEMTQETPAIIPHEPMQIDNNDEFSITEFAPAILTPEQTDGNLVQYKKNTGDTENPVIAEDKYKVKQEWVKRMRVKFCVQPEFEITKNMIHPDGTLNQAYFRPTQGAILSQSNGQRKWTEKERSLLIQGIAKYGIGHFREISDNLLPGWGAQDLRVKTMRLMGRQNLQLYKDWKGNEDAIRKEYEKNKEIGVKTGMWKAGTLVYDDDGLVVKMIKELEKKKRNKSLAVRDDDKEEEEREEET</sequence>
<keyword evidence="4" id="KW-1185">Reference proteome</keyword>
<gene>
    <name evidence="3" type="ORF">AGERDE_LOCUS5942</name>
</gene>
<protein>
    <submittedName>
        <fullName evidence="3">10010_t:CDS:1</fullName>
    </submittedName>
</protein>
<dbReference type="SUPFAM" id="SSF46689">
    <property type="entry name" value="Homeodomain-like"/>
    <property type="match status" value="1"/>
</dbReference>
<dbReference type="CDD" id="cd00167">
    <property type="entry name" value="SANT"/>
    <property type="match status" value="1"/>
</dbReference>
<dbReference type="Gene3D" id="1.10.10.60">
    <property type="entry name" value="Homeodomain-like"/>
    <property type="match status" value="1"/>
</dbReference>
<evidence type="ECO:0000256" key="1">
    <source>
        <dbReference type="SAM" id="MobiDB-lite"/>
    </source>
</evidence>
<dbReference type="InterPro" id="IPR001005">
    <property type="entry name" value="SANT/Myb"/>
</dbReference>
<dbReference type="OrthoDB" id="608866at2759"/>
<evidence type="ECO:0000259" key="2">
    <source>
        <dbReference type="SMART" id="SM00717"/>
    </source>
</evidence>
<dbReference type="SMART" id="SM00717">
    <property type="entry name" value="SANT"/>
    <property type="match status" value="1"/>
</dbReference>
<accession>A0A9N9AP62</accession>
<organism evidence="3 4">
    <name type="scientific">Ambispora gerdemannii</name>
    <dbReference type="NCBI Taxonomy" id="144530"/>
    <lineage>
        <taxon>Eukaryota</taxon>
        <taxon>Fungi</taxon>
        <taxon>Fungi incertae sedis</taxon>
        <taxon>Mucoromycota</taxon>
        <taxon>Glomeromycotina</taxon>
        <taxon>Glomeromycetes</taxon>
        <taxon>Archaeosporales</taxon>
        <taxon>Ambisporaceae</taxon>
        <taxon>Ambispora</taxon>
    </lineage>
</organism>
<evidence type="ECO:0000313" key="4">
    <source>
        <dbReference type="Proteomes" id="UP000789831"/>
    </source>
</evidence>
<feature type="compositionally biased region" description="Acidic residues" evidence="1">
    <location>
        <begin position="292"/>
        <end position="302"/>
    </location>
</feature>
<feature type="domain" description="Myb-like" evidence="2">
    <location>
        <begin position="174"/>
        <end position="224"/>
    </location>
</feature>
<dbReference type="Proteomes" id="UP000789831">
    <property type="component" value="Unassembled WGS sequence"/>
</dbReference>
<dbReference type="InterPro" id="IPR009057">
    <property type="entry name" value="Homeodomain-like_sf"/>
</dbReference>